<dbReference type="InterPro" id="IPR001173">
    <property type="entry name" value="Glyco_trans_2-like"/>
</dbReference>
<feature type="domain" description="Glycosyltransferase 2-like" evidence="4">
    <location>
        <begin position="13"/>
        <end position="146"/>
    </location>
</feature>
<evidence type="ECO:0000256" key="1">
    <source>
        <dbReference type="ARBA" id="ARBA00006739"/>
    </source>
</evidence>
<comment type="similarity">
    <text evidence="1">Belongs to the glycosyltransferase 2 family.</text>
</comment>
<dbReference type="RefSeq" id="WP_165612659.1">
    <property type="nucleotide sequence ID" value="NZ_FNAT01000012.1"/>
</dbReference>
<dbReference type="GO" id="GO:0016757">
    <property type="term" value="F:glycosyltransferase activity"/>
    <property type="evidence" value="ECO:0007669"/>
    <property type="project" value="UniProtKB-KW"/>
</dbReference>
<dbReference type="PANTHER" id="PTHR43685:SF5">
    <property type="entry name" value="GLYCOSYLTRANSFERASE EPSE-RELATED"/>
    <property type="match status" value="1"/>
</dbReference>
<organism evidence="5 6">
    <name type="scientific">Limimaricola pyoseonensis</name>
    <dbReference type="NCBI Taxonomy" id="521013"/>
    <lineage>
        <taxon>Bacteria</taxon>
        <taxon>Pseudomonadati</taxon>
        <taxon>Pseudomonadota</taxon>
        <taxon>Alphaproteobacteria</taxon>
        <taxon>Rhodobacterales</taxon>
        <taxon>Paracoccaceae</taxon>
        <taxon>Limimaricola</taxon>
    </lineage>
</organism>
<keyword evidence="2" id="KW-0328">Glycosyltransferase</keyword>
<keyword evidence="3 5" id="KW-0808">Transferase</keyword>
<accession>A0A1G7KJ24</accession>
<evidence type="ECO:0000313" key="6">
    <source>
        <dbReference type="Proteomes" id="UP000198922"/>
    </source>
</evidence>
<dbReference type="Proteomes" id="UP000198922">
    <property type="component" value="Unassembled WGS sequence"/>
</dbReference>
<dbReference type="InterPro" id="IPR050834">
    <property type="entry name" value="Glycosyltransf_2"/>
</dbReference>
<dbReference type="SUPFAM" id="SSF53448">
    <property type="entry name" value="Nucleotide-diphospho-sugar transferases"/>
    <property type="match status" value="1"/>
</dbReference>
<sequence length="312" mass="33954">MTVTDPTAPRITILLASYNGARHLPEQLDSYLAQSHAAWDLWVSDDGSTDATREIVARFAKAQSGRHAVRLVEGPRRGPAANFLSLLAHPELPEGPVALSDQDDVWRPEKLARALTGLARGGPVTLYGAQSVYTDEDLRPIGRTRPPRHAPSFANALAQNVVSGHSSVLSPGAVDLVRRSGVTAGPEHHDWWLYLLVAGAGGAVVVDPEEVALYRQHGANQMGAHRGLRASWARARLVMRRDFSDWVEANLDALARTEPLLTEENRAILARVRAARRRRGPLRALALARAGVHRQSRLTSACLYLAAGLGRF</sequence>
<reference evidence="6" key="1">
    <citation type="submission" date="2016-10" db="EMBL/GenBank/DDBJ databases">
        <authorList>
            <person name="Varghese N."/>
            <person name="Submissions S."/>
        </authorList>
    </citation>
    <scope>NUCLEOTIDE SEQUENCE [LARGE SCALE GENOMIC DNA]</scope>
    <source>
        <strain evidence="6">DSM 21424</strain>
    </source>
</reference>
<evidence type="ECO:0000313" key="5">
    <source>
        <dbReference type="EMBL" id="SDF37197.1"/>
    </source>
</evidence>
<evidence type="ECO:0000259" key="4">
    <source>
        <dbReference type="Pfam" id="PF00535"/>
    </source>
</evidence>
<dbReference type="Pfam" id="PF00535">
    <property type="entry name" value="Glycos_transf_2"/>
    <property type="match status" value="1"/>
</dbReference>
<proteinExistence type="inferred from homology"/>
<dbReference type="PANTHER" id="PTHR43685">
    <property type="entry name" value="GLYCOSYLTRANSFERASE"/>
    <property type="match status" value="1"/>
</dbReference>
<gene>
    <name evidence="5" type="ORF">SAMN04488567_0220</name>
</gene>
<dbReference type="STRING" id="521013.SAMN04488567_0220"/>
<protein>
    <submittedName>
        <fullName evidence="5">Glycosyltransferase involved in cell wall bisynthesis</fullName>
    </submittedName>
</protein>
<dbReference type="EMBL" id="FNAT01000012">
    <property type="protein sequence ID" value="SDF37197.1"/>
    <property type="molecule type" value="Genomic_DNA"/>
</dbReference>
<evidence type="ECO:0000256" key="2">
    <source>
        <dbReference type="ARBA" id="ARBA00022676"/>
    </source>
</evidence>
<evidence type="ECO:0000256" key="3">
    <source>
        <dbReference type="ARBA" id="ARBA00022679"/>
    </source>
</evidence>
<dbReference type="InterPro" id="IPR029044">
    <property type="entry name" value="Nucleotide-diphossugar_trans"/>
</dbReference>
<keyword evidence="6" id="KW-1185">Reference proteome</keyword>
<dbReference type="Gene3D" id="3.90.550.10">
    <property type="entry name" value="Spore Coat Polysaccharide Biosynthesis Protein SpsA, Chain A"/>
    <property type="match status" value="1"/>
</dbReference>
<dbReference type="AlphaFoldDB" id="A0A1G7KJ24"/>
<name>A0A1G7KJ24_9RHOB</name>